<feature type="compositionally biased region" description="Basic and acidic residues" evidence="1">
    <location>
        <begin position="13"/>
        <end position="22"/>
    </location>
</feature>
<proteinExistence type="predicted"/>
<dbReference type="WBParaSite" id="maker-uti_cns_0000093-snap-gene-2.15-mRNA-1">
    <property type="protein sequence ID" value="maker-uti_cns_0000093-snap-gene-2.15-mRNA-1"/>
    <property type="gene ID" value="maker-uti_cns_0000093-snap-gene-2.15"/>
</dbReference>
<sequence length="113" mass="13064">RADPAHVISGLRKNRDDRKPTSDDAEEGFEWRFPGRAAEAQKRREASNLLSMPPLQRKLKDKAVGPSETRSQWRPCGFHKRDEPKLRPSYDFNCLSPSGLTADDRRYHFIVSR</sequence>
<evidence type="ECO:0000313" key="3">
    <source>
        <dbReference type="WBParaSite" id="maker-uti_cns_0000093-snap-gene-2.15-mRNA-1"/>
    </source>
</evidence>
<feature type="region of interest" description="Disordered" evidence="1">
    <location>
        <begin position="1"/>
        <end position="80"/>
    </location>
</feature>
<dbReference type="WBParaSite" id="maker-uti_cns_0000862-snap-gene-0.2-mRNA-1">
    <property type="protein sequence ID" value="maker-uti_cns_0000862-snap-gene-0.2-mRNA-1"/>
    <property type="gene ID" value="maker-uti_cns_0000862-snap-gene-0.2"/>
</dbReference>
<reference evidence="3 4" key="1">
    <citation type="submission" date="2016-11" db="UniProtKB">
        <authorList>
            <consortium name="WormBaseParasite"/>
        </authorList>
    </citation>
    <scope>IDENTIFICATION</scope>
</reference>
<accession>A0A1I8FVM5</accession>
<protein>
    <submittedName>
        <fullName evidence="3 4">AGC-kinase C-terminal domain-containing protein</fullName>
    </submittedName>
</protein>
<dbReference type="Proteomes" id="UP000095280">
    <property type="component" value="Unplaced"/>
</dbReference>
<organism evidence="2 3">
    <name type="scientific">Macrostomum lignano</name>
    <dbReference type="NCBI Taxonomy" id="282301"/>
    <lineage>
        <taxon>Eukaryota</taxon>
        <taxon>Metazoa</taxon>
        <taxon>Spiralia</taxon>
        <taxon>Lophotrochozoa</taxon>
        <taxon>Platyhelminthes</taxon>
        <taxon>Rhabditophora</taxon>
        <taxon>Macrostomorpha</taxon>
        <taxon>Macrostomida</taxon>
        <taxon>Macrostomidae</taxon>
        <taxon>Macrostomum</taxon>
    </lineage>
</organism>
<evidence type="ECO:0000313" key="4">
    <source>
        <dbReference type="WBParaSite" id="maker-uti_cns_0000862-snap-gene-0.2-mRNA-1"/>
    </source>
</evidence>
<keyword evidence="2" id="KW-1185">Reference proteome</keyword>
<name>A0A1I8FVM5_9PLAT</name>
<evidence type="ECO:0000313" key="2">
    <source>
        <dbReference type="Proteomes" id="UP000095280"/>
    </source>
</evidence>
<dbReference type="AlphaFoldDB" id="A0A1I8FVM5"/>
<evidence type="ECO:0000256" key="1">
    <source>
        <dbReference type="SAM" id="MobiDB-lite"/>
    </source>
</evidence>